<sequence length="104" mass="10824">MEEFGGVLDEEEIVERVAEALQASGLDASSQDTGGDIYCVVLPTQVGGEIVWGTADVNWGATVTDESGEIVSSISTTCPSESQDIETISEVIRSRSIEAGAASL</sequence>
<dbReference type="AlphaFoldDB" id="A0A7G8BE67"/>
<gene>
    <name evidence="1" type="ORF">H7849_17170</name>
</gene>
<reference evidence="1 2" key="1">
    <citation type="submission" date="2020-08" db="EMBL/GenBank/DDBJ databases">
        <title>Edaphobacter telluris sp. nov. and Acidobacterium dinghuensis sp. nov., two acidobacteria isolated from forest soil.</title>
        <authorList>
            <person name="Fu J."/>
            <person name="Qiu L."/>
        </authorList>
    </citation>
    <scope>NUCLEOTIDE SEQUENCE [LARGE SCALE GENOMIC DNA]</scope>
    <source>
        <strain evidence="1">4Y35</strain>
    </source>
</reference>
<accession>A0A7G8BE67</accession>
<dbReference type="Proteomes" id="UP000515312">
    <property type="component" value="Chromosome"/>
</dbReference>
<name>A0A7G8BE67_9BACT</name>
<dbReference type="EMBL" id="CP060394">
    <property type="protein sequence ID" value="QNI30837.1"/>
    <property type="molecule type" value="Genomic_DNA"/>
</dbReference>
<evidence type="ECO:0000313" key="1">
    <source>
        <dbReference type="EMBL" id="QNI30837.1"/>
    </source>
</evidence>
<evidence type="ECO:0000313" key="2">
    <source>
        <dbReference type="Proteomes" id="UP000515312"/>
    </source>
</evidence>
<dbReference type="KEGG" id="adin:H7849_17170"/>
<dbReference type="RefSeq" id="WP_186740991.1">
    <property type="nucleotide sequence ID" value="NZ_CP060394.1"/>
</dbReference>
<proteinExistence type="predicted"/>
<organism evidence="1 2">
    <name type="scientific">Alloacidobacterium dinghuense</name>
    <dbReference type="NCBI Taxonomy" id="2763107"/>
    <lineage>
        <taxon>Bacteria</taxon>
        <taxon>Pseudomonadati</taxon>
        <taxon>Acidobacteriota</taxon>
        <taxon>Terriglobia</taxon>
        <taxon>Terriglobales</taxon>
        <taxon>Acidobacteriaceae</taxon>
        <taxon>Alloacidobacterium</taxon>
    </lineage>
</organism>
<keyword evidence="2" id="KW-1185">Reference proteome</keyword>
<protein>
    <submittedName>
        <fullName evidence="1">Uncharacterized protein</fullName>
    </submittedName>
</protein>